<evidence type="ECO:0008006" key="4">
    <source>
        <dbReference type="Google" id="ProtNLM"/>
    </source>
</evidence>
<dbReference type="AlphaFoldDB" id="A0AA88CRZ4"/>
<dbReference type="EMBL" id="BTGU01004567">
    <property type="protein sequence ID" value="GMN29125.1"/>
    <property type="molecule type" value="Genomic_DNA"/>
</dbReference>
<evidence type="ECO:0000313" key="2">
    <source>
        <dbReference type="EMBL" id="GMN29125.1"/>
    </source>
</evidence>
<evidence type="ECO:0000313" key="3">
    <source>
        <dbReference type="Proteomes" id="UP001187192"/>
    </source>
</evidence>
<dbReference type="GO" id="GO:0009733">
    <property type="term" value="P:response to auxin"/>
    <property type="evidence" value="ECO:0007669"/>
    <property type="project" value="InterPro"/>
</dbReference>
<reference evidence="2" key="1">
    <citation type="submission" date="2023-07" db="EMBL/GenBank/DDBJ databases">
        <title>draft genome sequence of fig (Ficus carica).</title>
        <authorList>
            <person name="Takahashi T."/>
            <person name="Nishimura K."/>
        </authorList>
    </citation>
    <scope>NUCLEOTIDE SEQUENCE</scope>
</reference>
<comment type="caution">
    <text evidence="2">The sequence shown here is derived from an EMBL/GenBank/DDBJ whole genome shotgun (WGS) entry which is preliminary data.</text>
</comment>
<dbReference type="Proteomes" id="UP001187192">
    <property type="component" value="Unassembled WGS sequence"/>
</dbReference>
<keyword evidence="3" id="KW-1185">Reference proteome</keyword>
<sequence length="103" mass="11439">MGFRLPGVLSAKKLLQRSISNSKNTASITVEYVPKGHFAVYVGESEKRRFVIPVSFLNQPSFQDLLIQTEEEYGFDHPMGCLTIPCAEDAFIDLILSLNASSD</sequence>
<organism evidence="2 3">
    <name type="scientific">Ficus carica</name>
    <name type="common">Common fig</name>
    <dbReference type="NCBI Taxonomy" id="3494"/>
    <lineage>
        <taxon>Eukaryota</taxon>
        <taxon>Viridiplantae</taxon>
        <taxon>Streptophyta</taxon>
        <taxon>Embryophyta</taxon>
        <taxon>Tracheophyta</taxon>
        <taxon>Spermatophyta</taxon>
        <taxon>Magnoliopsida</taxon>
        <taxon>eudicotyledons</taxon>
        <taxon>Gunneridae</taxon>
        <taxon>Pentapetalae</taxon>
        <taxon>rosids</taxon>
        <taxon>fabids</taxon>
        <taxon>Rosales</taxon>
        <taxon>Moraceae</taxon>
        <taxon>Ficeae</taxon>
        <taxon>Ficus</taxon>
    </lineage>
</organism>
<protein>
    <recommendedName>
        <fullName evidence="4">Small auxin up regulated protein</fullName>
    </recommendedName>
</protein>
<comment type="similarity">
    <text evidence="1">Belongs to the ARG7 family.</text>
</comment>
<evidence type="ECO:0000256" key="1">
    <source>
        <dbReference type="ARBA" id="ARBA00006974"/>
    </source>
</evidence>
<proteinExistence type="inferred from homology"/>
<dbReference type="PANTHER" id="PTHR31929">
    <property type="entry name" value="SAUR-LIKE AUXIN-RESPONSIVE PROTEIN FAMILY-RELATED"/>
    <property type="match status" value="1"/>
</dbReference>
<gene>
    <name evidence="2" type="ORF">TIFTF001_046305</name>
</gene>
<name>A0AA88CRZ4_FICCA</name>
<dbReference type="InterPro" id="IPR003676">
    <property type="entry name" value="SAUR_fam"/>
</dbReference>
<accession>A0AA88CRZ4</accession>
<dbReference type="Pfam" id="PF02519">
    <property type="entry name" value="Auxin_inducible"/>
    <property type="match status" value="1"/>
</dbReference>